<dbReference type="Proteomes" id="UP001164286">
    <property type="component" value="Unassembled WGS sequence"/>
</dbReference>
<name>A0AA38LVJ6_9TREE</name>
<gene>
    <name evidence="2" type="ORF">MKK02DRAFT_42390</name>
</gene>
<dbReference type="AlphaFoldDB" id="A0AA38LVJ6"/>
<reference evidence="2" key="1">
    <citation type="journal article" date="2022" name="G3 (Bethesda)">
        <title>High quality genome of the basidiomycete yeast Dioszegia hungarica PDD-24b-2 isolated from cloud water.</title>
        <authorList>
            <person name="Jarrige D."/>
            <person name="Haridas S."/>
            <person name="Bleykasten-Grosshans C."/>
            <person name="Joly M."/>
            <person name="Nadalig T."/>
            <person name="Sancelme M."/>
            <person name="Vuilleumier S."/>
            <person name="Grigoriev I.V."/>
            <person name="Amato P."/>
            <person name="Bringel F."/>
        </authorList>
    </citation>
    <scope>NUCLEOTIDE SEQUENCE</scope>
    <source>
        <strain evidence="2">PDD-24b-2</strain>
    </source>
</reference>
<dbReference type="GeneID" id="77731168"/>
<feature type="region of interest" description="Disordered" evidence="1">
    <location>
        <begin position="515"/>
        <end position="552"/>
    </location>
</feature>
<feature type="region of interest" description="Disordered" evidence="1">
    <location>
        <begin position="278"/>
        <end position="380"/>
    </location>
</feature>
<comment type="caution">
    <text evidence="2">The sequence shown here is derived from an EMBL/GenBank/DDBJ whole genome shotgun (WGS) entry which is preliminary data.</text>
</comment>
<protein>
    <submittedName>
        <fullName evidence="2">Uncharacterized protein</fullName>
    </submittedName>
</protein>
<accession>A0AA38LVJ6</accession>
<dbReference type="EMBL" id="JAKWFO010000003">
    <property type="protein sequence ID" value="KAI9638007.1"/>
    <property type="molecule type" value="Genomic_DNA"/>
</dbReference>
<dbReference type="RefSeq" id="XP_052947784.1">
    <property type="nucleotide sequence ID" value="XM_053091963.1"/>
</dbReference>
<feature type="compositionally biased region" description="Low complexity" evidence="1">
    <location>
        <begin position="399"/>
        <end position="420"/>
    </location>
</feature>
<feature type="compositionally biased region" description="Polar residues" evidence="1">
    <location>
        <begin position="31"/>
        <end position="44"/>
    </location>
</feature>
<organism evidence="2 3">
    <name type="scientific">Dioszegia hungarica</name>
    <dbReference type="NCBI Taxonomy" id="4972"/>
    <lineage>
        <taxon>Eukaryota</taxon>
        <taxon>Fungi</taxon>
        <taxon>Dikarya</taxon>
        <taxon>Basidiomycota</taxon>
        <taxon>Agaricomycotina</taxon>
        <taxon>Tremellomycetes</taxon>
        <taxon>Tremellales</taxon>
        <taxon>Bulleribasidiaceae</taxon>
        <taxon>Dioszegia</taxon>
    </lineage>
</organism>
<feature type="region of interest" description="Disordered" evidence="1">
    <location>
        <begin position="397"/>
        <end position="434"/>
    </location>
</feature>
<feature type="region of interest" description="Disordered" evidence="1">
    <location>
        <begin position="448"/>
        <end position="496"/>
    </location>
</feature>
<evidence type="ECO:0000256" key="1">
    <source>
        <dbReference type="SAM" id="MobiDB-lite"/>
    </source>
</evidence>
<proteinExistence type="predicted"/>
<feature type="compositionally biased region" description="Low complexity" evidence="1">
    <location>
        <begin position="458"/>
        <end position="489"/>
    </location>
</feature>
<keyword evidence="3" id="KW-1185">Reference proteome</keyword>
<evidence type="ECO:0000313" key="2">
    <source>
        <dbReference type="EMBL" id="KAI9638007.1"/>
    </source>
</evidence>
<sequence>MFSKRSPATSPRHLSPLPASGTASRDRSPARSRTNSLVTATSYGYSAPPPRAVQSDEALKTAKVLEGVLGAWNEYRLAVIQEGRARRRLAGLMKDLSGRMEREGVGYKAVKPAYLTIDALSDLTIAHSKRLETTYDQVNTEASRYFQNLARQVREHEAYLANEGKRAEKSEKAYRKASKVMTDGAIQGSGLEGMKDALKLEVDGAVEYHANLLGDAQTAILSKVASGLAGVISPSVGYHSEGLKISVERLGEVEYFRALAAAQWRDLALPESYQATAPTISSQDTQTSTRPITIPTPSEKSQQSQQDLRLPPAPVRPRLSPAYASSQSSLAPEIRSRNSLPPPPMYASSMSVPRASSLMYPSSASTLSPSPNPSPHLPYAQPRRRVSEIAASLESLAKAATPSPAAARPPASRRVSMPPQIGGGIGGPRPRPERHATALPLASVQHLVSSTAPGAPASTTSSRQSSSILSPFSPTSTSSATTSHTETGTNLAPHGALRGRKLSFGRDMLGSFPWGQTSALGDGGDNEGVGVLHPSPRRVPSLSPELRGMMMG</sequence>
<evidence type="ECO:0000313" key="3">
    <source>
        <dbReference type="Proteomes" id="UP001164286"/>
    </source>
</evidence>
<feature type="compositionally biased region" description="Low complexity" evidence="1">
    <location>
        <begin position="285"/>
        <end position="298"/>
    </location>
</feature>
<feature type="region of interest" description="Disordered" evidence="1">
    <location>
        <begin position="1"/>
        <end position="52"/>
    </location>
</feature>